<protein>
    <submittedName>
        <fullName evidence="1">Uncharacterized protein</fullName>
    </submittedName>
</protein>
<dbReference type="EMBL" id="FOGI01000009">
    <property type="protein sequence ID" value="SES28894.1"/>
    <property type="molecule type" value="Genomic_DNA"/>
</dbReference>
<dbReference type="Proteomes" id="UP000199051">
    <property type="component" value="Unassembled WGS sequence"/>
</dbReference>
<reference evidence="2" key="1">
    <citation type="submission" date="2016-10" db="EMBL/GenBank/DDBJ databases">
        <authorList>
            <person name="Varghese N."/>
            <person name="Submissions S."/>
        </authorList>
    </citation>
    <scope>NUCLEOTIDE SEQUENCE [LARGE SCALE GENOMIC DNA]</scope>
    <source>
        <strain evidence="2">DSM 44260</strain>
    </source>
</reference>
<name>A0A1H9W535_9PSEU</name>
<proteinExistence type="predicted"/>
<accession>A0A1H9W535</accession>
<dbReference type="AlphaFoldDB" id="A0A1H9W535"/>
<keyword evidence="2" id="KW-1185">Reference proteome</keyword>
<evidence type="ECO:0000313" key="1">
    <source>
        <dbReference type="EMBL" id="SES28894.1"/>
    </source>
</evidence>
<organism evidence="1 2">
    <name type="scientific">Actinokineospora terrae</name>
    <dbReference type="NCBI Taxonomy" id="155974"/>
    <lineage>
        <taxon>Bacteria</taxon>
        <taxon>Bacillati</taxon>
        <taxon>Actinomycetota</taxon>
        <taxon>Actinomycetes</taxon>
        <taxon>Pseudonocardiales</taxon>
        <taxon>Pseudonocardiaceae</taxon>
        <taxon>Actinokineospora</taxon>
    </lineage>
</organism>
<sequence length="202" mass="21700">MPPVAVCGSTKTDDGEPCVAPVSRRGKRCRAHTWLGLLFAKPAPPVVPRQTTRAPRTPMRAATRTEGVRIATEQWQAIVAARARLAIPPDTWQALTGSDASSTCTRFAQLAATDDAATRAQAPGPVALQVTRHLAQRHRDLGTDDLLPRSLHVLGVYLCATEARDLGDCRCLRDLIDDHGLAEAKRILQAAMSDLAATGPTR</sequence>
<dbReference type="STRING" id="155974.SAMN04487818_109362"/>
<gene>
    <name evidence="1" type="ORF">SAMN04487818_109362</name>
</gene>
<evidence type="ECO:0000313" key="2">
    <source>
        <dbReference type="Proteomes" id="UP000199051"/>
    </source>
</evidence>